<gene>
    <name evidence="8" type="primary">LOC107225919</name>
</gene>
<feature type="transmembrane region" description="Helical" evidence="5">
    <location>
        <begin position="156"/>
        <end position="177"/>
    </location>
</feature>
<evidence type="ECO:0000256" key="4">
    <source>
        <dbReference type="ARBA" id="ARBA00023136"/>
    </source>
</evidence>
<evidence type="ECO:0000256" key="3">
    <source>
        <dbReference type="ARBA" id="ARBA00022989"/>
    </source>
</evidence>
<feature type="transmembrane region" description="Helical" evidence="5">
    <location>
        <begin position="382"/>
        <end position="401"/>
    </location>
</feature>
<dbReference type="PANTHER" id="PTHR10924:SF4">
    <property type="entry name" value="GH15861P"/>
    <property type="match status" value="1"/>
</dbReference>
<evidence type="ECO:0000256" key="2">
    <source>
        <dbReference type="ARBA" id="ARBA00022692"/>
    </source>
</evidence>
<keyword evidence="3 5" id="KW-1133">Transmembrane helix</keyword>
<comment type="subcellular location">
    <subcellularLocation>
        <location evidence="1">Membrane</location>
        <topology evidence="1">Multi-pass membrane protein</topology>
    </subcellularLocation>
</comment>
<dbReference type="GeneID" id="107225919"/>
<feature type="transmembrane region" description="Helical" evidence="5">
    <location>
        <begin position="322"/>
        <end position="343"/>
    </location>
</feature>
<dbReference type="Pfam" id="PF07690">
    <property type="entry name" value="MFS_1"/>
    <property type="match status" value="1"/>
</dbReference>
<sequence length="454" mass="50539">MEFGDVEEAKDTPEPVQNTLEVKVFKRRWLQLALFILYSVNTYIHMYQYTIISNIICRYYNVSSLAVAWTTIISQVVYLVLVIPCSYLINVIGLRWSILAGATVTCLGTWIKVFSVSPDRFAVTLIGQTIIFVSKPFIQPLPGLLAAHWFGPKQTAFASTMATCGTIIGISLGYTVIPMIVKNHEKIEKIGQDLSVLFWSVAVSSTVVCVALMFLIKDKPRVPPSAAKSLQIAGGKGKTKDYLPIIRRILSNRDYLLLFNSVGTVFGVQSAILTMLNPLYLQHFKNSEKDAGMLGSLLVIAGAISSITAALIVDKSKKFREIAISFCVLSVLAEILFAVSFFAEIKWMVFVTGILLWSFLSGYITVNYELNMELTYPEPENICSGLLFVSISIYTSLLILILDRLMKAYGDKAVHALCTLLFILATFLTCVNKSELRRQKAAERALKYKAVPQK</sequence>
<name>A0ABM3FG50_NEOLC</name>
<protein>
    <submittedName>
        <fullName evidence="8">Uncharacterized MFS-type transporter C09D4.1-like isoform X1</fullName>
    </submittedName>
</protein>
<evidence type="ECO:0000256" key="1">
    <source>
        <dbReference type="ARBA" id="ARBA00004141"/>
    </source>
</evidence>
<feature type="transmembrane region" description="Helical" evidence="5">
    <location>
        <begin position="255"/>
        <end position="281"/>
    </location>
</feature>
<feature type="transmembrane region" description="Helical" evidence="5">
    <location>
        <begin position="349"/>
        <end position="370"/>
    </location>
</feature>
<evidence type="ECO:0000256" key="5">
    <source>
        <dbReference type="SAM" id="Phobius"/>
    </source>
</evidence>
<feature type="transmembrane region" description="Helical" evidence="5">
    <location>
        <begin position="293"/>
        <end position="313"/>
    </location>
</feature>
<dbReference type="Proteomes" id="UP000829291">
    <property type="component" value="Chromosome 2"/>
</dbReference>
<reference evidence="8" key="1">
    <citation type="submission" date="2025-08" db="UniProtKB">
        <authorList>
            <consortium name="RefSeq"/>
        </authorList>
    </citation>
    <scope>IDENTIFICATION</scope>
    <source>
        <tissue evidence="8">Thorax and Abdomen</tissue>
    </source>
</reference>
<dbReference type="SUPFAM" id="SSF103473">
    <property type="entry name" value="MFS general substrate transporter"/>
    <property type="match status" value="1"/>
</dbReference>
<evidence type="ECO:0000313" key="7">
    <source>
        <dbReference type="Proteomes" id="UP000829291"/>
    </source>
</evidence>
<evidence type="ECO:0000313" key="8">
    <source>
        <dbReference type="RefSeq" id="XP_046586985.1"/>
    </source>
</evidence>
<dbReference type="Gene3D" id="1.20.1250.20">
    <property type="entry name" value="MFS general substrate transporter like domains"/>
    <property type="match status" value="2"/>
</dbReference>
<dbReference type="InterPro" id="IPR020846">
    <property type="entry name" value="MFS_dom"/>
</dbReference>
<accession>A0ABM3FG50</accession>
<dbReference type="InterPro" id="IPR036259">
    <property type="entry name" value="MFS_trans_sf"/>
</dbReference>
<proteinExistence type="predicted"/>
<feature type="transmembrane region" description="Helical" evidence="5">
    <location>
        <begin position="197"/>
        <end position="216"/>
    </location>
</feature>
<keyword evidence="7" id="KW-1185">Reference proteome</keyword>
<organism evidence="7 8">
    <name type="scientific">Neodiprion lecontei</name>
    <name type="common">Redheaded pine sawfly</name>
    <dbReference type="NCBI Taxonomy" id="441921"/>
    <lineage>
        <taxon>Eukaryota</taxon>
        <taxon>Metazoa</taxon>
        <taxon>Ecdysozoa</taxon>
        <taxon>Arthropoda</taxon>
        <taxon>Hexapoda</taxon>
        <taxon>Insecta</taxon>
        <taxon>Pterygota</taxon>
        <taxon>Neoptera</taxon>
        <taxon>Endopterygota</taxon>
        <taxon>Hymenoptera</taxon>
        <taxon>Tenthredinoidea</taxon>
        <taxon>Diprionidae</taxon>
        <taxon>Diprioninae</taxon>
        <taxon>Neodiprion</taxon>
    </lineage>
</organism>
<feature type="transmembrane region" description="Helical" evidence="5">
    <location>
        <begin position="87"/>
        <end position="111"/>
    </location>
</feature>
<feature type="transmembrane region" description="Helical" evidence="5">
    <location>
        <begin position="59"/>
        <end position="81"/>
    </location>
</feature>
<dbReference type="RefSeq" id="XP_046586985.1">
    <property type="nucleotide sequence ID" value="XM_046731029.1"/>
</dbReference>
<dbReference type="InterPro" id="IPR011701">
    <property type="entry name" value="MFS"/>
</dbReference>
<feature type="transmembrane region" description="Helical" evidence="5">
    <location>
        <begin position="29"/>
        <end position="47"/>
    </location>
</feature>
<keyword evidence="2 5" id="KW-0812">Transmembrane</keyword>
<dbReference type="InterPro" id="IPR049680">
    <property type="entry name" value="FLVCR1-2_SLC49-like"/>
</dbReference>
<dbReference type="PROSITE" id="PS50850">
    <property type="entry name" value="MFS"/>
    <property type="match status" value="1"/>
</dbReference>
<dbReference type="PANTHER" id="PTHR10924">
    <property type="entry name" value="MAJOR FACILITATOR SUPERFAMILY PROTEIN-RELATED"/>
    <property type="match status" value="1"/>
</dbReference>
<keyword evidence="4 5" id="KW-0472">Membrane</keyword>
<evidence type="ECO:0000259" key="6">
    <source>
        <dbReference type="PROSITE" id="PS50850"/>
    </source>
</evidence>
<feature type="domain" description="Major facilitator superfamily (MFS) profile" evidence="6">
    <location>
        <begin position="27"/>
        <end position="437"/>
    </location>
</feature>
<feature type="transmembrane region" description="Helical" evidence="5">
    <location>
        <begin position="413"/>
        <end position="431"/>
    </location>
</feature>